<protein>
    <submittedName>
        <fullName evidence="2">Uncharacterized protein</fullName>
    </submittedName>
</protein>
<name>A0A3M7SE52_BRAPC</name>
<dbReference type="AlphaFoldDB" id="A0A3M7SE52"/>
<proteinExistence type="predicted"/>
<gene>
    <name evidence="2" type="ORF">BpHYR1_046728</name>
</gene>
<comment type="caution">
    <text evidence="2">The sequence shown here is derived from an EMBL/GenBank/DDBJ whole genome shotgun (WGS) entry which is preliminary data.</text>
</comment>
<dbReference type="EMBL" id="REGN01001539">
    <property type="protein sequence ID" value="RNA34009.1"/>
    <property type="molecule type" value="Genomic_DNA"/>
</dbReference>
<feature type="region of interest" description="Disordered" evidence="1">
    <location>
        <begin position="42"/>
        <end position="100"/>
    </location>
</feature>
<sequence>MEDFESHFLGNYYDIVKENLLESSLKFTTLSQKLDELKNKLQTEEKSSSLNENQLEHESSNRGELVETNTNEISVLDCSNDKEKDEGEREIEEEHSTDEE</sequence>
<evidence type="ECO:0000256" key="1">
    <source>
        <dbReference type="SAM" id="MobiDB-lite"/>
    </source>
</evidence>
<feature type="compositionally biased region" description="Basic and acidic residues" evidence="1">
    <location>
        <begin position="54"/>
        <end position="65"/>
    </location>
</feature>
<dbReference type="Proteomes" id="UP000276133">
    <property type="component" value="Unassembled WGS sequence"/>
</dbReference>
<evidence type="ECO:0000313" key="3">
    <source>
        <dbReference type="Proteomes" id="UP000276133"/>
    </source>
</evidence>
<feature type="compositionally biased region" description="Acidic residues" evidence="1">
    <location>
        <begin position="88"/>
        <end position="100"/>
    </location>
</feature>
<reference evidence="2 3" key="1">
    <citation type="journal article" date="2018" name="Sci. Rep.">
        <title>Genomic signatures of local adaptation to the degree of environmental predictability in rotifers.</title>
        <authorList>
            <person name="Franch-Gras L."/>
            <person name="Hahn C."/>
            <person name="Garcia-Roger E.M."/>
            <person name="Carmona M.J."/>
            <person name="Serra M."/>
            <person name="Gomez A."/>
        </authorList>
    </citation>
    <scope>NUCLEOTIDE SEQUENCE [LARGE SCALE GENOMIC DNA]</scope>
    <source>
        <strain evidence="2">HYR1</strain>
    </source>
</reference>
<keyword evidence="3" id="KW-1185">Reference proteome</keyword>
<evidence type="ECO:0000313" key="2">
    <source>
        <dbReference type="EMBL" id="RNA34009.1"/>
    </source>
</evidence>
<organism evidence="2 3">
    <name type="scientific">Brachionus plicatilis</name>
    <name type="common">Marine rotifer</name>
    <name type="synonym">Brachionus muelleri</name>
    <dbReference type="NCBI Taxonomy" id="10195"/>
    <lineage>
        <taxon>Eukaryota</taxon>
        <taxon>Metazoa</taxon>
        <taxon>Spiralia</taxon>
        <taxon>Gnathifera</taxon>
        <taxon>Rotifera</taxon>
        <taxon>Eurotatoria</taxon>
        <taxon>Monogononta</taxon>
        <taxon>Pseudotrocha</taxon>
        <taxon>Ploima</taxon>
        <taxon>Brachionidae</taxon>
        <taxon>Brachionus</taxon>
    </lineage>
</organism>
<accession>A0A3M7SE52</accession>